<proteinExistence type="predicted"/>
<dbReference type="Pfam" id="PF08241">
    <property type="entry name" value="Methyltransf_11"/>
    <property type="match status" value="1"/>
</dbReference>
<evidence type="ECO:0000313" key="3">
    <source>
        <dbReference type="Proteomes" id="UP000185860"/>
    </source>
</evidence>
<accession>A0A1U7ILY8</accession>
<protein>
    <submittedName>
        <fullName evidence="2">Methyltransferase type 11</fullName>
    </submittedName>
</protein>
<reference evidence="2 3" key="1">
    <citation type="submission" date="2016-11" db="EMBL/GenBank/DDBJ databases">
        <title>Draft Genome Sequences of Nine Cyanobacterial Strains from Diverse Habitats.</title>
        <authorList>
            <person name="Zhu T."/>
            <person name="Hou S."/>
            <person name="Lu X."/>
            <person name="Hess W.R."/>
        </authorList>
    </citation>
    <scope>NUCLEOTIDE SEQUENCE [LARGE SCALE GENOMIC DNA]</scope>
    <source>
        <strain evidence="2 3">IAM M-71</strain>
    </source>
</reference>
<evidence type="ECO:0000313" key="2">
    <source>
        <dbReference type="EMBL" id="OKH38179.1"/>
    </source>
</evidence>
<dbReference type="Proteomes" id="UP000185860">
    <property type="component" value="Unassembled WGS sequence"/>
</dbReference>
<dbReference type="EMBL" id="MRCE01000009">
    <property type="protein sequence ID" value="OKH38179.1"/>
    <property type="molecule type" value="Genomic_DNA"/>
</dbReference>
<dbReference type="STRING" id="454136.NIES2119_10860"/>
<dbReference type="CDD" id="cd02440">
    <property type="entry name" value="AdoMet_MTases"/>
    <property type="match status" value="1"/>
</dbReference>
<feature type="domain" description="Methyltransferase type 11" evidence="1">
    <location>
        <begin position="48"/>
        <end position="145"/>
    </location>
</feature>
<dbReference type="GO" id="GO:0032259">
    <property type="term" value="P:methylation"/>
    <property type="evidence" value="ECO:0007669"/>
    <property type="project" value="UniProtKB-KW"/>
</dbReference>
<keyword evidence="2" id="KW-0808">Transferase</keyword>
<comment type="caution">
    <text evidence="2">The sequence shown here is derived from an EMBL/GenBank/DDBJ whole genome shotgun (WGS) entry which is preliminary data.</text>
</comment>
<dbReference type="GO" id="GO:0008757">
    <property type="term" value="F:S-adenosylmethionine-dependent methyltransferase activity"/>
    <property type="evidence" value="ECO:0007669"/>
    <property type="project" value="InterPro"/>
</dbReference>
<dbReference type="Gene3D" id="3.40.50.150">
    <property type="entry name" value="Vaccinia Virus protein VP39"/>
    <property type="match status" value="1"/>
</dbReference>
<dbReference type="AlphaFoldDB" id="A0A1U7ILY8"/>
<dbReference type="SUPFAM" id="SSF53335">
    <property type="entry name" value="S-adenosyl-L-methionine-dependent methyltransferases"/>
    <property type="match status" value="1"/>
</dbReference>
<dbReference type="RefSeq" id="WP_073593618.1">
    <property type="nucleotide sequence ID" value="NZ_MRCE01000009.1"/>
</dbReference>
<evidence type="ECO:0000259" key="1">
    <source>
        <dbReference type="Pfam" id="PF08241"/>
    </source>
</evidence>
<sequence length="258" mass="29788">MTTLKKFSSNKEVYQTQEFDRWAYGNGLLPDEKYLIANYLDPSKKTVEAGTGGGRILLAMSKLGFTSLHGFDYLPEYIEVAKQRDVEGKINFQVQDATQLNYEDCSFEQILYLCQMLSSIDDELGRLKALKEAYRILKIGGTALFSFLSFDSRVSSVFYRPYLEYIRLLRKLRGSNLSIQYLPWLRFENRPNLAALFDGGAHVYWYRLQEAYQFLKDTNFDVVACGSRYQLSQGIIYESLANIANEPIKGMLYFVCKK</sequence>
<name>A0A1U7ILY8_9CYAN</name>
<dbReference type="OrthoDB" id="465636at2"/>
<dbReference type="InterPro" id="IPR013216">
    <property type="entry name" value="Methyltransf_11"/>
</dbReference>
<dbReference type="InterPro" id="IPR029063">
    <property type="entry name" value="SAM-dependent_MTases_sf"/>
</dbReference>
<gene>
    <name evidence="2" type="ORF">NIES2119_10860</name>
</gene>
<organism evidence="2 3">
    <name type="scientific">[Phormidium ambiguum] IAM M-71</name>
    <dbReference type="NCBI Taxonomy" id="454136"/>
    <lineage>
        <taxon>Bacteria</taxon>
        <taxon>Bacillati</taxon>
        <taxon>Cyanobacteriota</taxon>
        <taxon>Cyanophyceae</taxon>
        <taxon>Oscillatoriophycideae</taxon>
        <taxon>Aerosakkonematales</taxon>
        <taxon>Aerosakkonemataceae</taxon>
        <taxon>Floridanema</taxon>
    </lineage>
</organism>
<keyword evidence="2" id="KW-0489">Methyltransferase</keyword>